<accession>A0A1G7P7G5</accession>
<reference evidence="3 4" key="1">
    <citation type="submission" date="2016-10" db="EMBL/GenBank/DDBJ databases">
        <authorList>
            <person name="de Groot N.N."/>
        </authorList>
    </citation>
    <scope>NUCLEOTIDE SEQUENCE [LARGE SCALE GENOMIC DNA]</scope>
    <source>
        <strain evidence="3 4">CGMCC 4.3143</strain>
    </source>
</reference>
<dbReference type="InterPro" id="IPR042070">
    <property type="entry name" value="PucR_C-HTH_sf"/>
</dbReference>
<keyword evidence="4" id="KW-1185">Reference proteome</keyword>
<sequence length="523" mass="53394">MAICQDPGPNPTICHAGGVFTTVAEVLELPVLQAGAPVVRAGREALGAPVRWVHVSEQRDPAGTLATGVLVLSIGVVVSDPSVSPTRYLAALREGGAVALVVELGQHLRAVPAPWVQAARALGFPLVELRRTVRFVEITEAVHVRIVGRQYERLAFAERVATVFRGLAADAVAADVVVAEAAELLVAPVVLEDVGHRALAVAGGPAEEVLRDWGARSRHAPTGVPGGGPQGWSSVPVGRRRARWGRLVVPVRLEDDERARLVLDHAADTLTVAALLRGDAGGAVRAAVDRWLEDLLATAPAGEGALQARARALGLPADGPYEVLAVAGGGAGTRQALAAAAPSALTGVAGGCVLAVLAGAASLPPNTLGTAPAGAASAATFADLSDAVVAACRAALAAAATGAPPTEAPWRPADLGVRGLVWDLRTDPALLRFVESELAPVLALGDRRRAELLADARAFTEADGVVAAFAERIGVSRAAAYARADRLSAALGRDVRQPMVRLALHLALLGRAASAARGVPAGA</sequence>
<evidence type="ECO:0000313" key="4">
    <source>
        <dbReference type="Proteomes" id="UP000198967"/>
    </source>
</evidence>
<protein>
    <submittedName>
        <fullName evidence="3">Purine catabolism regulatory protein</fullName>
    </submittedName>
</protein>
<feature type="domain" description="Purine catabolism PurC-like" evidence="1">
    <location>
        <begin position="25"/>
        <end position="146"/>
    </location>
</feature>
<dbReference type="EMBL" id="FNBE01000007">
    <property type="protein sequence ID" value="SDF82266.1"/>
    <property type="molecule type" value="Genomic_DNA"/>
</dbReference>
<dbReference type="Pfam" id="PF07905">
    <property type="entry name" value="PucR"/>
    <property type="match status" value="1"/>
</dbReference>
<dbReference type="InterPro" id="IPR025736">
    <property type="entry name" value="PucR_C-HTH_dom"/>
</dbReference>
<dbReference type="PANTHER" id="PTHR33744:SF1">
    <property type="entry name" value="DNA-BINDING TRANSCRIPTIONAL ACTIVATOR ADER"/>
    <property type="match status" value="1"/>
</dbReference>
<dbReference type="Proteomes" id="UP000198967">
    <property type="component" value="Unassembled WGS sequence"/>
</dbReference>
<dbReference type="InterPro" id="IPR051448">
    <property type="entry name" value="CdaR-like_regulators"/>
</dbReference>
<evidence type="ECO:0000313" key="3">
    <source>
        <dbReference type="EMBL" id="SDF82266.1"/>
    </source>
</evidence>
<proteinExistence type="predicted"/>
<name>A0A1G7P7G5_PSEOR</name>
<dbReference type="Pfam" id="PF13556">
    <property type="entry name" value="HTH_30"/>
    <property type="match status" value="1"/>
</dbReference>
<dbReference type="STRING" id="366584.SAMN05216377_10738"/>
<gene>
    <name evidence="3" type="ORF">SAMN05216377_10738</name>
</gene>
<evidence type="ECO:0000259" key="1">
    <source>
        <dbReference type="Pfam" id="PF07905"/>
    </source>
</evidence>
<dbReference type="PANTHER" id="PTHR33744">
    <property type="entry name" value="CARBOHYDRATE DIACID REGULATOR"/>
    <property type="match status" value="1"/>
</dbReference>
<dbReference type="AlphaFoldDB" id="A0A1G7P7G5"/>
<dbReference type="InterPro" id="IPR012914">
    <property type="entry name" value="PucR_dom"/>
</dbReference>
<feature type="domain" description="PucR C-terminal helix-turn-helix" evidence="2">
    <location>
        <begin position="456"/>
        <end position="509"/>
    </location>
</feature>
<evidence type="ECO:0000259" key="2">
    <source>
        <dbReference type="Pfam" id="PF13556"/>
    </source>
</evidence>
<organism evidence="3 4">
    <name type="scientific">Pseudonocardia oroxyli</name>
    <dbReference type="NCBI Taxonomy" id="366584"/>
    <lineage>
        <taxon>Bacteria</taxon>
        <taxon>Bacillati</taxon>
        <taxon>Actinomycetota</taxon>
        <taxon>Actinomycetes</taxon>
        <taxon>Pseudonocardiales</taxon>
        <taxon>Pseudonocardiaceae</taxon>
        <taxon>Pseudonocardia</taxon>
    </lineage>
</organism>
<dbReference type="Gene3D" id="1.10.10.2840">
    <property type="entry name" value="PucR C-terminal helix-turn-helix domain"/>
    <property type="match status" value="1"/>
</dbReference>